<reference evidence="1" key="1">
    <citation type="submission" date="2021-01" db="EMBL/GenBank/DDBJ databases">
        <authorList>
            <consortium name="Genoscope - CEA"/>
            <person name="William W."/>
        </authorList>
    </citation>
    <scope>NUCLEOTIDE SEQUENCE</scope>
</reference>
<comment type="caution">
    <text evidence="1">The sequence shown here is derived from an EMBL/GenBank/DDBJ whole genome shotgun (WGS) entry which is preliminary data.</text>
</comment>
<sequence>MALLNIKSVESESAQFKELNSHLQIQESFQNLNAYIKVINVQKPGNLQ</sequence>
<dbReference type="EMBL" id="CAJJDN010000465">
    <property type="protein sequence ID" value="CAD8131318.1"/>
    <property type="molecule type" value="Genomic_DNA"/>
</dbReference>
<evidence type="ECO:0000313" key="2">
    <source>
        <dbReference type="Proteomes" id="UP000692954"/>
    </source>
</evidence>
<dbReference type="AlphaFoldDB" id="A0A8S1RT32"/>
<organism evidence="1 2">
    <name type="scientific">Paramecium sonneborni</name>
    <dbReference type="NCBI Taxonomy" id="65129"/>
    <lineage>
        <taxon>Eukaryota</taxon>
        <taxon>Sar</taxon>
        <taxon>Alveolata</taxon>
        <taxon>Ciliophora</taxon>
        <taxon>Intramacronucleata</taxon>
        <taxon>Oligohymenophorea</taxon>
        <taxon>Peniculida</taxon>
        <taxon>Parameciidae</taxon>
        <taxon>Paramecium</taxon>
    </lineage>
</organism>
<gene>
    <name evidence="1" type="ORF">PSON_ATCC_30995.1.T4650002</name>
</gene>
<dbReference type="Proteomes" id="UP000692954">
    <property type="component" value="Unassembled WGS sequence"/>
</dbReference>
<name>A0A8S1RT32_9CILI</name>
<proteinExistence type="predicted"/>
<accession>A0A8S1RT32</accession>
<protein>
    <submittedName>
        <fullName evidence="1">Uncharacterized protein</fullName>
    </submittedName>
</protein>
<evidence type="ECO:0000313" key="1">
    <source>
        <dbReference type="EMBL" id="CAD8131318.1"/>
    </source>
</evidence>
<keyword evidence="2" id="KW-1185">Reference proteome</keyword>